<sequence length="71" mass="7633">MTGETEGLVRHPVEQERGKVFSQIQGSVNDPVGGPQHGIGGMARILHSFQGMVCGIDEPDQIDDKTSSEIE</sequence>
<dbReference type="EMBL" id="LSSL01000213">
    <property type="protein sequence ID" value="OLY85154.1"/>
    <property type="molecule type" value="Genomic_DNA"/>
</dbReference>
<comment type="caution">
    <text evidence="1">The sequence shown here is derived from an EMBL/GenBank/DDBJ whole genome shotgun (WGS) entry which is preliminary data.</text>
</comment>
<dbReference type="AlphaFoldDB" id="A0A1R0H7V9"/>
<evidence type="ECO:0000313" key="2">
    <source>
        <dbReference type="Proteomes" id="UP000187455"/>
    </source>
</evidence>
<dbReference type="Proteomes" id="UP000187455">
    <property type="component" value="Unassembled WGS sequence"/>
</dbReference>
<name>A0A1R0H7V9_9FUNG</name>
<protein>
    <submittedName>
        <fullName evidence="1">Uncharacterized protein</fullName>
    </submittedName>
</protein>
<reference evidence="1 2" key="1">
    <citation type="journal article" date="2016" name="Mol. Biol. Evol.">
        <title>Genome-Wide Survey of Gut Fungi (Harpellales) Reveals the First Horizontally Transferred Ubiquitin Gene from a Mosquito Host.</title>
        <authorList>
            <person name="Wang Y."/>
            <person name="White M.M."/>
            <person name="Kvist S."/>
            <person name="Moncalvo J.M."/>
        </authorList>
    </citation>
    <scope>NUCLEOTIDE SEQUENCE [LARGE SCALE GENOMIC DNA]</scope>
    <source>
        <strain evidence="1 2">ALG-7-W6</strain>
    </source>
</reference>
<organism evidence="1 2">
    <name type="scientific">Smittium mucronatum</name>
    <dbReference type="NCBI Taxonomy" id="133383"/>
    <lineage>
        <taxon>Eukaryota</taxon>
        <taxon>Fungi</taxon>
        <taxon>Fungi incertae sedis</taxon>
        <taxon>Zoopagomycota</taxon>
        <taxon>Kickxellomycotina</taxon>
        <taxon>Harpellomycetes</taxon>
        <taxon>Harpellales</taxon>
        <taxon>Legeriomycetaceae</taxon>
        <taxon>Smittium</taxon>
    </lineage>
</organism>
<accession>A0A1R0H7V9</accession>
<keyword evidence="2" id="KW-1185">Reference proteome</keyword>
<proteinExistence type="predicted"/>
<evidence type="ECO:0000313" key="1">
    <source>
        <dbReference type="EMBL" id="OLY85154.1"/>
    </source>
</evidence>
<gene>
    <name evidence="1" type="ORF">AYI68_g659</name>
</gene>